<evidence type="ECO:0000256" key="4">
    <source>
        <dbReference type="ARBA" id="ARBA00022679"/>
    </source>
</evidence>
<keyword evidence="1 7" id="KW-0963">Cytoplasm</keyword>
<keyword evidence="10" id="KW-1185">Reference proteome</keyword>
<dbReference type="InterPro" id="IPR003742">
    <property type="entry name" value="RlmH-like"/>
</dbReference>
<evidence type="ECO:0000256" key="2">
    <source>
        <dbReference type="ARBA" id="ARBA00022552"/>
    </source>
</evidence>
<reference evidence="9" key="2">
    <citation type="submission" date="2023-06" db="EMBL/GenBank/DDBJ databases">
        <authorList>
            <person name="Polev D.E."/>
            <person name="Saitova A.T."/>
            <person name="Bogumilchik E.A."/>
            <person name="Kokorina G.I."/>
            <person name="Voskresenskaia E.A."/>
        </authorList>
    </citation>
    <scope>NUCLEOTIDE SEQUENCE</scope>
    <source>
        <strain evidence="9">2145 StPb PI</strain>
    </source>
</reference>
<dbReference type="AlphaFoldDB" id="A0AAW7JXS6"/>
<dbReference type="NCBIfam" id="NF000986">
    <property type="entry name" value="PRK00103.1-4"/>
    <property type="match status" value="1"/>
</dbReference>
<dbReference type="FunFam" id="3.40.1280.10:FF:000004">
    <property type="entry name" value="Ribosomal RNA large subunit methyltransferase H"/>
    <property type="match status" value="1"/>
</dbReference>
<proteinExistence type="inferred from homology"/>
<evidence type="ECO:0000313" key="11">
    <source>
        <dbReference type="Proteomes" id="UP001167864"/>
    </source>
</evidence>
<feature type="binding site" evidence="7">
    <location>
        <position position="104"/>
    </location>
    <ligand>
        <name>S-adenosyl-L-methionine</name>
        <dbReference type="ChEBI" id="CHEBI:59789"/>
    </ligand>
</feature>
<dbReference type="HAMAP" id="MF_00658">
    <property type="entry name" value="23SrRNA_methyltr_H"/>
    <property type="match status" value="1"/>
</dbReference>
<dbReference type="InterPro" id="IPR029026">
    <property type="entry name" value="tRNA_m1G_MTases_N"/>
</dbReference>
<dbReference type="CDD" id="cd18081">
    <property type="entry name" value="RlmH-like"/>
    <property type="match status" value="1"/>
</dbReference>
<reference evidence="8 10" key="1">
    <citation type="submission" date="2015-03" db="EMBL/GenBank/DDBJ databases">
        <authorList>
            <consortium name="Pathogen Informatics"/>
            <person name="Murphy D."/>
        </authorList>
    </citation>
    <scope>NUCLEOTIDE SEQUENCE [LARGE SCALE GENOMIC DNA]</scope>
    <source>
        <strain evidence="10">type strain: CIP110231</strain>
        <strain evidence="8">Type strain: CIP110231</strain>
    </source>
</reference>
<accession>A0AAW7JXS6</accession>
<comment type="subunit">
    <text evidence="7">Homodimer.</text>
</comment>
<feature type="binding site" evidence="7">
    <location>
        <begin position="123"/>
        <end position="128"/>
    </location>
    <ligand>
        <name>S-adenosyl-L-methionine</name>
        <dbReference type="ChEBI" id="CHEBI:59789"/>
    </ligand>
</feature>
<dbReference type="EC" id="2.1.1.177" evidence="7"/>
<protein>
    <recommendedName>
        <fullName evidence="7">Ribosomal RNA large subunit methyltransferase H</fullName>
        <ecNumber evidence="7">2.1.1.177</ecNumber>
    </recommendedName>
    <alternativeName>
        <fullName evidence="7">23S rRNA (pseudouridine1915-N3)-methyltransferase</fullName>
    </alternativeName>
    <alternativeName>
        <fullName evidence="7">23S rRNA m3Psi1915 methyltransferase</fullName>
    </alternativeName>
    <alternativeName>
        <fullName evidence="7">rRNA (pseudouridine-N3-)-methyltransferase RlmH</fullName>
    </alternativeName>
</protein>
<feature type="binding site" evidence="7">
    <location>
        <position position="73"/>
    </location>
    <ligand>
        <name>S-adenosyl-L-methionine</name>
        <dbReference type="ChEBI" id="CHEBI:59789"/>
    </ligand>
</feature>
<dbReference type="Proteomes" id="UP001167864">
    <property type="component" value="Unassembled WGS sequence"/>
</dbReference>
<keyword evidence="5 7" id="KW-0949">S-adenosyl-L-methionine</keyword>
<comment type="function">
    <text evidence="7">Specifically methylates the pseudouridine at position 1915 (m3Psi1915) in 23S rRNA.</text>
</comment>
<dbReference type="EMBL" id="JAUEHU010000009">
    <property type="protein sequence ID" value="MDN0087817.1"/>
    <property type="molecule type" value="Genomic_DNA"/>
</dbReference>
<evidence type="ECO:0000256" key="3">
    <source>
        <dbReference type="ARBA" id="ARBA00022603"/>
    </source>
</evidence>
<evidence type="ECO:0000256" key="5">
    <source>
        <dbReference type="ARBA" id="ARBA00022691"/>
    </source>
</evidence>
<dbReference type="Gene3D" id="3.40.1280.10">
    <property type="match status" value="1"/>
</dbReference>
<keyword evidence="3 7" id="KW-0489">Methyltransferase</keyword>
<dbReference type="InterPro" id="IPR029028">
    <property type="entry name" value="Alpha/beta_knot_MTases"/>
</dbReference>
<dbReference type="RefSeq" id="WP_049596789.1">
    <property type="nucleotide sequence ID" value="NZ_CPYD01000001.1"/>
</dbReference>
<dbReference type="PANTHER" id="PTHR33603">
    <property type="entry name" value="METHYLTRANSFERASE"/>
    <property type="match status" value="1"/>
</dbReference>
<gene>
    <name evidence="7 9" type="primary">rlmH</name>
    <name evidence="8" type="ORF">ERS137967_00575</name>
    <name evidence="9" type="ORF">QVN42_10495</name>
</gene>
<dbReference type="NCBIfam" id="TIGR00246">
    <property type="entry name" value="tRNA_RlmH_YbeA"/>
    <property type="match status" value="1"/>
</dbReference>
<evidence type="ECO:0000313" key="10">
    <source>
        <dbReference type="Proteomes" id="UP000040578"/>
    </source>
</evidence>
<evidence type="ECO:0000313" key="9">
    <source>
        <dbReference type="EMBL" id="MDN0087817.1"/>
    </source>
</evidence>
<dbReference type="PANTHER" id="PTHR33603:SF1">
    <property type="entry name" value="RIBOSOMAL RNA LARGE SUBUNIT METHYLTRANSFERASE H"/>
    <property type="match status" value="1"/>
</dbReference>
<dbReference type="NCBIfam" id="NF000984">
    <property type="entry name" value="PRK00103.1-1"/>
    <property type="match status" value="1"/>
</dbReference>
<evidence type="ECO:0000256" key="6">
    <source>
        <dbReference type="ARBA" id="ARBA00038303"/>
    </source>
</evidence>
<dbReference type="GO" id="GO:0070038">
    <property type="term" value="F:rRNA (pseudouridine-N3-)-methyltransferase activity"/>
    <property type="evidence" value="ECO:0007669"/>
    <property type="project" value="UniProtKB-UniRule"/>
</dbReference>
<sequence length="156" mass="17585">MKLQLVAVGTKMPDWVQTGFMDYLHRFPKDMPFELIEIPAGKRGKNADIKRILEKEGELMLAAVGKNNRIVTLDIPGTPWETPQLAHQLERWKQDGRNVSLLIGGPEGLAPTCKAAAEQSWSLSPLTLPHPLVRVLVAESLYRAWSITTNHPYHRE</sequence>
<dbReference type="SUPFAM" id="SSF75217">
    <property type="entry name" value="alpha/beta knot"/>
    <property type="match status" value="1"/>
</dbReference>
<evidence type="ECO:0000256" key="7">
    <source>
        <dbReference type="HAMAP-Rule" id="MF_00658"/>
    </source>
</evidence>
<dbReference type="Pfam" id="PF02590">
    <property type="entry name" value="SPOUT_MTase"/>
    <property type="match status" value="1"/>
</dbReference>
<name>A0AAW7JXS6_9GAMM</name>
<comment type="subcellular location">
    <subcellularLocation>
        <location evidence="7">Cytoplasm</location>
    </subcellularLocation>
</comment>
<comment type="similarity">
    <text evidence="6 7">Belongs to the RNA methyltransferase RlmH family.</text>
</comment>
<dbReference type="GO" id="GO:0005737">
    <property type="term" value="C:cytoplasm"/>
    <property type="evidence" value="ECO:0007669"/>
    <property type="project" value="UniProtKB-SubCell"/>
</dbReference>
<organism evidence="9 11">
    <name type="scientific">Yersinia nurmii</name>
    <dbReference type="NCBI Taxonomy" id="685706"/>
    <lineage>
        <taxon>Bacteria</taxon>
        <taxon>Pseudomonadati</taxon>
        <taxon>Pseudomonadota</taxon>
        <taxon>Gammaproteobacteria</taxon>
        <taxon>Enterobacterales</taxon>
        <taxon>Yersiniaceae</taxon>
        <taxon>Yersinia</taxon>
    </lineage>
</organism>
<keyword evidence="4 7" id="KW-0808">Transferase</keyword>
<evidence type="ECO:0000313" key="8">
    <source>
        <dbReference type="EMBL" id="CNE01554.1"/>
    </source>
</evidence>
<comment type="catalytic activity">
    <reaction evidence="7">
        <text>pseudouridine(1915) in 23S rRNA + S-adenosyl-L-methionine = N(3)-methylpseudouridine(1915) in 23S rRNA + S-adenosyl-L-homocysteine + H(+)</text>
        <dbReference type="Rhea" id="RHEA:42752"/>
        <dbReference type="Rhea" id="RHEA-COMP:10221"/>
        <dbReference type="Rhea" id="RHEA-COMP:10222"/>
        <dbReference type="ChEBI" id="CHEBI:15378"/>
        <dbReference type="ChEBI" id="CHEBI:57856"/>
        <dbReference type="ChEBI" id="CHEBI:59789"/>
        <dbReference type="ChEBI" id="CHEBI:65314"/>
        <dbReference type="ChEBI" id="CHEBI:74486"/>
        <dbReference type="EC" id="2.1.1.177"/>
    </reaction>
</comment>
<keyword evidence="2 7" id="KW-0698">rRNA processing</keyword>
<dbReference type="EMBL" id="CPYD01000001">
    <property type="protein sequence ID" value="CNE01554.1"/>
    <property type="molecule type" value="Genomic_DNA"/>
</dbReference>
<evidence type="ECO:0000256" key="1">
    <source>
        <dbReference type="ARBA" id="ARBA00022490"/>
    </source>
</evidence>
<comment type="caution">
    <text evidence="9">The sequence shown here is derived from an EMBL/GenBank/DDBJ whole genome shotgun (WGS) entry which is preliminary data.</text>
</comment>
<dbReference type="Proteomes" id="UP000040578">
    <property type="component" value="Unassembled WGS sequence"/>
</dbReference>
<dbReference type="PIRSF" id="PIRSF004505">
    <property type="entry name" value="MT_bac"/>
    <property type="match status" value="1"/>
</dbReference>